<proteinExistence type="predicted"/>
<dbReference type="EMBL" id="MTKT01005369">
    <property type="protein sequence ID" value="OWM68045.1"/>
    <property type="molecule type" value="Genomic_DNA"/>
</dbReference>
<protein>
    <submittedName>
        <fullName evidence="1">Uncharacterized protein</fullName>
    </submittedName>
</protein>
<reference evidence="2" key="1">
    <citation type="journal article" date="2017" name="Plant J.">
        <title>The pomegranate (Punica granatum L.) genome and the genomics of punicalagin biosynthesis.</title>
        <authorList>
            <person name="Qin G."/>
            <person name="Xu C."/>
            <person name="Ming R."/>
            <person name="Tang H."/>
            <person name="Guyot R."/>
            <person name="Kramer E.M."/>
            <person name="Hu Y."/>
            <person name="Yi X."/>
            <person name="Qi Y."/>
            <person name="Xu X."/>
            <person name="Gao Z."/>
            <person name="Pan H."/>
            <person name="Jian J."/>
            <person name="Tian Y."/>
            <person name="Yue Z."/>
            <person name="Xu Y."/>
        </authorList>
    </citation>
    <scope>NUCLEOTIDE SEQUENCE [LARGE SCALE GENOMIC DNA]</scope>
    <source>
        <strain evidence="2">cv. Dabenzi</strain>
    </source>
</reference>
<accession>A0A218W5K3</accession>
<organism evidence="1 2">
    <name type="scientific">Punica granatum</name>
    <name type="common">Pomegranate</name>
    <dbReference type="NCBI Taxonomy" id="22663"/>
    <lineage>
        <taxon>Eukaryota</taxon>
        <taxon>Viridiplantae</taxon>
        <taxon>Streptophyta</taxon>
        <taxon>Embryophyta</taxon>
        <taxon>Tracheophyta</taxon>
        <taxon>Spermatophyta</taxon>
        <taxon>Magnoliopsida</taxon>
        <taxon>eudicotyledons</taxon>
        <taxon>Gunneridae</taxon>
        <taxon>Pentapetalae</taxon>
        <taxon>rosids</taxon>
        <taxon>malvids</taxon>
        <taxon>Myrtales</taxon>
        <taxon>Lythraceae</taxon>
        <taxon>Punica</taxon>
    </lineage>
</organism>
<dbReference type="AlphaFoldDB" id="A0A218W5K3"/>
<dbReference type="Proteomes" id="UP000197138">
    <property type="component" value="Unassembled WGS sequence"/>
</dbReference>
<sequence>MEKGMKKKWASSGLGVIRELRKRETIHLLASINGPPPSSSEKLACPSFDCGFGPCGYFLFIFQAAAWRAVTPSDVVTIWVNILFFSSRVFTASKLPYIVAIQADIGISKRTRMPSRVEDCLSYSLSVLLLLSFCY</sequence>
<evidence type="ECO:0000313" key="2">
    <source>
        <dbReference type="Proteomes" id="UP000197138"/>
    </source>
</evidence>
<name>A0A218W5K3_PUNGR</name>
<gene>
    <name evidence="1" type="ORF">CDL15_Pgr017613</name>
</gene>
<comment type="caution">
    <text evidence="1">The sequence shown here is derived from an EMBL/GenBank/DDBJ whole genome shotgun (WGS) entry which is preliminary data.</text>
</comment>
<evidence type="ECO:0000313" key="1">
    <source>
        <dbReference type="EMBL" id="OWM68045.1"/>
    </source>
</evidence>